<sequence>MSAQVQSKAKTIDTVISTQSSLKESTTEDDQMEEDLNDLTKFKRILNVLRQKEEMLLETNDARSLAQQMLKISDTMKMKS</sequence>
<evidence type="ECO:0000313" key="3">
    <source>
        <dbReference type="Proteomes" id="UP000002753"/>
    </source>
</evidence>
<proteinExistence type="predicted"/>
<keyword evidence="3" id="KW-1185">Reference proteome</keyword>
<gene>
    <name evidence="2" type="ORF">SKUD_175603</name>
</gene>
<dbReference type="AlphaFoldDB" id="J4TWZ9"/>
<evidence type="ECO:0000313" key="2">
    <source>
        <dbReference type="EMBL" id="EJT42685.1"/>
    </source>
</evidence>
<evidence type="ECO:0000256" key="1">
    <source>
        <dbReference type="SAM" id="MobiDB-lite"/>
    </source>
</evidence>
<reference evidence="2 3" key="1">
    <citation type="journal article" date="2003" name="Science">
        <title>Finding functional features in Saccharomyces genomes by phylogenetic footprinting.</title>
        <authorList>
            <person name="Cliften P.F."/>
            <person name="Sudarsanam P."/>
            <person name="Desikan A."/>
            <person name="Fulton L."/>
            <person name="Fulton B."/>
            <person name="Majors J."/>
            <person name="Waterston R."/>
            <person name="Cohen B.A."/>
            <person name="Johnston M."/>
        </authorList>
    </citation>
    <scope>NUCLEOTIDE SEQUENCE [LARGE SCALE GENOMIC DNA]</scope>
    <source>
        <strain evidence="3">ATCC MYA-4449 / AS 2.2408 / CBS 8840 / NBRC 1802 / NCYC 2889</strain>
    </source>
</reference>
<dbReference type="Proteomes" id="UP000002753">
    <property type="component" value="Unassembled WGS sequence"/>
</dbReference>
<protein>
    <submittedName>
        <fullName evidence="2">Uncharacterized protein</fullName>
    </submittedName>
</protein>
<accession>J4TWZ9</accession>
<name>J4TWZ9_SACK1</name>
<feature type="compositionally biased region" description="Polar residues" evidence="1">
    <location>
        <begin position="1"/>
        <end position="24"/>
    </location>
</feature>
<comment type="caution">
    <text evidence="2">The sequence shown here is derived from an EMBL/GenBank/DDBJ whole genome shotgun (WGS) entry which is preliminary data.</text>
</comment>
<feature type="region of interest" description="Disordered" evidence="1">
    <location>
        <begin position="1"/>
        <end position="33"/>
    </location>
</feature>
<organism evidence="2 3">
    <name type="scientific">Saccharomyces kudriavzevii (strain ATCC MYA-4449 / AS 2.2408 / CBS 8840 / NBRC 1802 / NCYC 2889)</name>
    <name type="common">Yeast</name>
    <dbReference type="NCBI Taxonomy" id="226230"/>
    <lineage>
        <taxon>Eukaryota</taxon>
        <taxon>Fungi</taxon>
        <taxon>Dikarya</taxon>
        <taxon>Ascomycota</taxon>
        <taxon>Saccharomycotina</taxon>
        <taxon>Saccharomycetes</taxon>
        <taxon>Saccharomycetales</taxon>
        <taxon>Saccharomycetaceae</taxon>
        <taxon>Saccharomyces</taxon>
    </lineage>
</organism>
<reference evidence="3" key="2">
    <citation type="journal article" date="2011" name="G3 (Bethesda)">
        <title>The awesome power of yeast evolutionary genetics: New genome sequences and strain resources for the Saccharomyces sensu stricto genus.</title>
        <authorList>
            <person name="Scannell D.R."/>
            <person name="Zill O.A."/>
            <person name="Rokas A."/>
            <person name="Payen C."/>
            <person name="Dunham M.J."/>
            <person name="Eisen M.B."/>
            <person name="Rine J."/>
            <person name="Johnston M."/>
            <person name="Hittinger C.T."/>
        </authorList>
    </citation>
    <scope>GENOME REANNOTATION</scope>
    <source>
        <strain evidence="3">ATCC MYA-4449 / AS 2.2408 / CBS 8840 / NBRC 1802 / NCYC 2889</strain>
    </source>
</reference>
<dbReference type="HOGENOM" id="CLU_2591135_0_0_1"/>
<dbReference type="EMBL" id="AACI03001326">
    <property type="protein sequence ID" value="EJT42685.1"/>
    <property type="molecule type" value="Genomic_DNA"/>
</dbReference>